<accession>A0A327T5N8</accession>
<evidence type="ECO:0000313" key="2">
    <source>
        <dbReference type="Proteomes" id="UP000249754"/>
    </source>
</evidence>
<dbReference type="EMBL" id="QLLR01000002">
    <property type="protein sequence ID" value="RAJ35384.1"/>
    <property type="molecule type" value="Genomic_DNA"/>
</dbReference>
<dbReference type="AlphaFoldDB" id="A0A327T5N8"/>
<gene>
    <name evidence="1" type="ORF">LY11_00627</name>
</gene>
<reference evidence="1 2" key="1">
    <citation type="submission" date="2018-06" db="EMBL/GenBank/DDBJ databases">
        <title>Genomic Encyclopedia of Archaeal and Bacterial Type Strains, Phase II (KMG-II): from individual species to whole genera.</title>
        <authorList>
            <person name="Goeker M."/>
        </authorList>
    </citation>
    <scope>NUCLEOTIDE SEQUENCE [LARGE SCALE GENOMIC DNA]</scope>
    <source>
        <strain evidence="1 2">DSM 14825</strain>
    </source>
</reference>
<sequence>METTIIDFKEVIYQDLEGTELALPDQWIKGFGNTIYIGGTIPMSELGSKIYHSYTTERIAELNSDELELLIQAIEITKMLGTPAHNALKAYLTNKLQTLNK</sequence>
<organism evidence="1 2">
    <name type="scientific">Pedobacter cryoconitis</name>
    <dbReference type="NCBI Taxonomy" id="188932"/>
    <lineage>
        <taxon>Bacteria</taxon>
        <taxon>Pseudomonadati</taxon>
        <taxon>Bacteroidota</taxon>
        <taxon>Sphingobacteriia</taxon>
        <taxon>Sphingobacteriales</taxon>
        <taxon>Sphingobacteriaceae</taxon>
        <taxon>Pedobacter</taxon>
    </lineage>
</organism>
<dbReference type="Proteomes" id="UP000249754">
    <property type="component" value="Unassembled WGS sequence"/>
</dbReference>
<comment type="caution">
    <text evidence="1">The sequence shown here is derived from an EMBL/GenBank/DDBJ whole genome shotgun (WGS) entry which is preliminary data.</text>
</comment>
<evidence type="ECO:0000313" key="1">
    <source>
        <dbReference type="EMBL" id="RAJ35384.1"/>
    </source>
</evidence>
<dbReference type="OrthoDB" id="770191at2"/>
<dbReference type="RefSeq" id="WP_111632275.1">
    <property type="nucleotide sequence ID" value="NZ_QLLR01000002.1"/>
</dbReference>
<name>A0A327T5N8_9SPHI</name>
<proteinExistence type="predicted"/>
<protein>
    <submittedName>
        <fullName evidence="1">Uncharacterized protein</fullName>
    </submittedName>
</protein>
<dbReference type="STRING" id="188932.AY601_4056"/>